<feature type="domain" description="Integrator complex subunit 6-like beta-barrel" evidence="2">
    <location>
        <begin position="17"/>
        <end position="117"/>
    </location>
</feature>
<proteinExistence type="predicted"/>
<accession>A0ABV0PAG1</accession>
<dbReference type="PANTHER" id="PTHR12957:SF22">
    <property type="entry name" value="INTEGRATOR COMPLEX SUBUNIT 6-LIKE"/>
    <property type="match status" value="1"/>
</dbReference>
<comment type="caution">
    <text evidence="3">The sequence shown here is derived from an EMBL/GenBank/DDBJ whole genome shotgun (WGS) entry which is preliminary data.</text>
</comment>
<gene>
    <name evidence="3" type="ORF">GOODEAATRI_001112</name>
</gene>
<dbReference type="InterPro" id="IPR051113">
    <property type="entry name" value="Integrator_subunit6"/>
</dbReference>
<name>A0ABV0PAG1_9TELE</name>
<evidence type="ECO:0000259" key="2">
    <source>
        <dbReference type="Pfam" id="PF25462"/>
    </source>
</evidence>
<reference evidence="3 4" key="1">
    <citation type="submission" date="2021-06" db="EMBL/GenBank/DDBJ databases">
        <authorList>
            <person name="Palmer J.M."/>
        </authorList>
    </citation>
    <scope>NUCLEOTIDE SEQUENCE [LARGE SCALE GENOMIC DNA]</scope>
    <source>
        <strain evidence="3 4">GA_2019</strain>
        <tissue evidence="3">Muscle</tissue>
    </source>
</reference>
<keyword evidence="4" id="KW-1185">Reference proteome</keyword>
<dbReference type="Pfam" id="PF25462">
    <property type="entry name" value="Beta-barrel_INTS6"/>
    <property type="match status" value="1"/>
</dbReference>
<evidence type="ECO:0000313" key="3">
    <source>
        <dbReference type="EMBL" id="MEQ2180426.1"/>
    </source>
</evidence>
<evidence type="ECO:0000256" key="1">
    <source>
        <dbReference type="SAM" id="MobiDB-lite"/>
    </source>
</evidence>
<dbReference type="InterPro" id="IPR057413">
    <property type="entry name" value="Beta-barrel_INTS6"/>
</dbReference>
<sequence>MSGVSSPKGSKWCQLLCSSQPPRSAHPVVRFSCVDCEPMVIDKLPFDKYELEPSPLTQYILERKSPHMCWQVFVSSSGKQNDLGKPFGYLKASTALTCVNLFVMPYNYPVILPLLETGIKVKNHSSSLSLAHRRDFKQLLQGITGEGPLRLVDINFKEFAGFQIALLNKDVKPQAYRNAYDIPRRNLLDQLTRMRTNLLRTSFKLIRGQDEGMSCLQEFGMMIDEADEFVAGPQNRKRGHSGDSNSSGTMKRRRSMFPLLRRPQTPPGNTNHIVMGKSLAGVQGQQNLLKHSPPHKVVTESNGDGILGLDSGEIWPTEVDTEVMKPSPLVLDDKAGIVASFQDEETSMVEDELVEDNLEEQLMEEGHNCNRLSPQSELDSTEDDLAVLSTIYITPLDGCQAELRSRVIKEVRKPGQSE</sequence>
<organism evidence="3 4">
    <name type="scientific">Goodea atripinnis</name>
    <dbReference type="NCBI Taxonomy" id="208336"/>
    <lineage>
        <taxon>Eukaryota</taxon>
        <taxon>Metazoa</taxon>
        <taxon>Chordata</taxon>
        <taxon>Craniata</taxon>
        <taxon>Vertebrata</taxon>
        <taxon>Euteleostomi</taxon>
        <taxon>Actinopterygii</taxon>
        <taxon>Neopterygii</taxon>
        <taxon>Teleostei</taxon>
        <taxon>Neoteleostei</taxon>
        <taxon>Acanthomorphata</taxon>
        <taxon>Ovalentaria</taxon>
        <taxon>Atherinomorphae</taxon>
        <taxon>Cyprinodontiformes</taxon>
        <taxon>Goodeidae</taxon>
        <taxon>Goodea</taxon>
    </lineage>
</organism>
<dbReference type="EMBL" id="JAHRIO010069999">
    <property type="protein sequence ID" value="MEQ2180426.1"/>
    <property type="molecule type" value="Genomic_DNA"/>
</dbReference>
<dbReference type="Proteomes" id="UP001476798">
    <property type="component" value="Unassembled WGS sequence"/>
</dbReference>
<evidence type="ECO:0000313" key="4">
    <source>
        <dbReference type="Proteomes" id="UP001476798"/>
    </source>
</evidence>
<dbReference type="PANTHER" id="PTHR12957">
    <property type="entry name" value="DEAD/H BOX POLYPEPTIDE 26/DICE1-RELATED"/>
    <property type="match status" value="1"/>
</dbReference>
<feature type="region of interest" description="Disordered" evidence="1">
    <location>
        <begin position="231"/>
        <end position="251"/>
    </location>
</feature>
<protein>
    <recommendedName>
        <fullName evidence="2">Integrator complex subunit 6-like beta-barrel domain-containing protein</fullName>
    </recommendedName>
</protein>